<dbReference type="InterPro" id="IPR025713">
    <property type="entry name" value="MotB-like_N_dom"/>
</dbReference>
<dbReference type="InterPro" id="IPR006665">
    <property type="entry name" value="OmpA-like"/>
</dbReference>
<evidence type="ECO:0000313" key="10">
    <source>
        <dbReference type="EMBL" id="HHJ53744.1"/>
    </source>
</evidence>
<gene>
    <name evidence="10" type="ORF">ENJ89_11160</name>
</gene>
<evidence type="ECO:0000256" key="7">
    <source>
        <dbReference type="PROSITE-ProRule" id="PRU00473"/>
    </source>
</evidence>
<evidence type="ECO:0000256" key="6">
    <source>
        <dbReference type="ARBA" id="ARBA00023136"/>
    </source>
</evidence>
<evidence type="ECO:0000256" key="2">
    <source>
        <dbReference type="ARBA" id="ARBA00008914"/>
    </source>
</evidence>
<sequence>MKKEKEEVEEPSAPFWMTTFSDMTTLLLVFFILILSYSTIELEKFKGAMSSMKGALGVLPEMGSAVPKNNRSLRDRLTNQEQGLSQQVKELQKSLENTDFEGMINVEITGEGVHFRLGDKLLFDLGQANIKPRALPILKKIAGIIKEGEYKEILVEGHTDNIPIHTKQFPSNWELSTARAMSVVRYLHFVEGIPGSK</sequence>
<feature type="non-terminal residue" evidence="10">
    <location>
        <position position="197"/>
    </location>
</feature>
<evidence type="ECO:0000259" key="9">
    <source>
        <dbReference type="PROSITE" id="PS51123"/>
    </source>
</evidence>
<dbReference type="AlphaFoldDB" id="A0A7V5UFX6"/>
<dbReference type="PANTHER" id="PTHR30329:SF21">
    <property type="entry name" value="LIPOPROTEIN YIAD-RELATED"/>
    <property type="match status" value="1"/>
</dbReference>
<keyword evidence="5 8" id="KW-1133">Transmembrane helix</keyword>
<dbReference type="Pfam" id="PF00691">
    <property type="entry name" value="OmpA"/>
    <property type="match status" value="1"/>
</dbReference>
<dbReference type="InterPro" id="IPR036737">
    <property type="entry name" value="OmpA-like_sf"/>
</dbReference>
<dbReference type="Gene3D" id="3.30.1330.60">
    <property type="entry name" value="OmpA-like domain"/>
    <property type="match status" value="1"/>
</dbReference>
<dbReference type="Proteomes" id="UP000886124">
    <property type="component" value="Unassembled WGS sequence"/>
</dbReference>
<evidence type="ECO:0000256" key="1">
    <source>
        <dbReference type="ARBA" id="ARBA00004162"/>
    </source>
</evidence>
<dbReference type="SUPFAM" id="SSF103088">
    <property type="entry name" value="OmpA-like"/>
    <property type="match status" value="1"/>
</dbReference>
<dbReference type="CDD" id="cd07185">
    <property type="entry name" value="OmpA_C-like"/>
    <property type="match status" value="1"/>
</dbReference>
<dbReference type="Pfam" id="PF13677">
    <property type="entry name" value="MotB_plug"/>
    <property type="match status" value="1"/>
</dbReference>
<dbReference type="PANTHER" id="PTHR30329">
    <property type="entry name" value="STATOR ELEMENT OF FLAGELLAR MOTOR COMPLEX"/>
    <property type="match status" value="1"/>
</dbReference>
<accession>A0A7V5UFX6</accession>
<dbReference type="GO" id="GO:0005886">
    <property type="term" value="C:plasma membrane"/>
    <property type="evidence" value="ECO:0007669"/>
    <property type="project" value="UniProtKB-SubCell"/>
</dbReference>
<name>A0A7V5UFX6_CALAY</name>
<keyword evidence="3" id="KW-1003">Cell membrane</keyword>
<evidence type="ECO:0000256" key="4">
    <source>
        <dbReference type="ARBA" id="ARBA00022692"/>
    </source>
</evidence>
<reference evidence="10" key="1">
    <citation type="journal article" date="2020" name="mSystems">
        <title>Genome- and Community-Level Interaction Insights into Carbon Utilization and Element Cycling Functions of Hydrothermarchaeota in Hydrothermal Sediment.</title>
        <authorList>
            <person name="Zhou Z."/>
            <person name="Liu Y."/>
            <person name="Xu W."/>
            <person name="Pan J."/>
            <person name="Luo Z.H."/>
            <person name="Li M."/>
        </authorList>
    </citation>
    <scope>NUCLEOTIDE SEQUENCE [LARGE SCALE GENOMIC DNA]</scope>
    <source>
        <strain evidence="10">HyVt-527</strain>
    </source>
</reference>
<dbReference type="EMBL" id="DROD01000703">
    <property type="protein sequence ID" value="HHJ53744.1"/>
    <property type="molecule type" value="Genomic_DNA"/>
</dbReference>
<proteinExistence type="inferred from homology"/>
<comment type="caution">
    <text evidence="10">The sequence shown here is derived from an EMBL/GenBank/DDBJ whole genome shotgun (WGS) entry which is preliminary data.</text>
</comment>
<comment type="similarity">
    <text evidence="2">Belongs to the MotB family.</text>
</comment>
<protein>
    <recommendedName>
        <fullName evidence="9">OmpA-like domain-containing protein</fullName>
    </recommendedName>
</protein>
<dbReference type="PROSITE" id="PS51123">
    <property type="entry name" value="OMPA_2"/>
    <property type="match status" value="1"/>
</dbReference>
<keyword evidence="4 8" id="KW-0812">Transmembrane</keyword>
<feature type="domain" description="OmpA-like" evidence="9">
    <location>
        <begin position="110"/>
        <end position="197"/>
    </location>
</feature>
<comment type="subcellular location">
    <subcellularLocation>
        <location evidence="1">Cell membrane</location>
        <topology evidence="1">Single-pass membrane protein</topology>
    </subcellularLocation>
</comment>
<evidence type="ECO:0000256" key="8">
    <source>
        <dbReference type="SAM" id="Phobius"/>
    </source>
</evidence>
<keyword evidence="6 7" id="KW-0472">Membrane</keyword>
<evidence type="ECO:0000256" key="3">
    <source>
        <dbReference type="ARBA" id="ARBA00022475"/>
    </source>
</evidence>
<organism evidence="10">
    <name type="scientific">Caldithrix abyssi</name>
    <dbReference type="NCBI Taxonomy" id="187145"/>
    <lineage>
        <taxon>Bacteria</taxon>
        <taxon>Pseudomonadati</taxon>
        <taxon>Calditrichota</taxon>
        <taxon>Calditrichia</taxon>
        <taxon>Calditrichales</taxon>
        <taxon>Calditrichaceae</taxon>
        <taxon>Caldithrix</taxon>
    </lineage>
</organism>
<feature type="transmembrane region" description="Helical" evidence="8">
    <location>
        <begin position="20"/>
        <end position="40"/>
    </location>
</feature>
<evidence type="ECO:0000256" key="5">
    <source>
        <dbReference type="ARBA" id="ARBA00022989"/>
    </source>
</evidence>
<dbReference type="InterPro" id="IPR050330">
    <property type="entry name" value="Bact_OuterMem_StrucFunc"/>
</dbReference>